<accession>A0A163K6Y5</accession>
<feature type="compositionally biased region" description="Acidic residues" evidence="1">
    <location>
        <begin position="139"/>
        <end position="150"/>
    </location>
</feature>
<dbReference type="STRING" id="4829.A0A163K6Y5"/>
<name>A0A163K6Y5_ABSGL</name>
<dbReference type="OMA" id="DRNKQTH"/>
<evidence type="ECO:0000313" key="2">
    <source>
        <dbReference type="EMBL" id="SAM09067.1"/>
    </source>
</evidence>
<feature type="compositionally biased region" description="Basic and acidic residues" evidence="1">
    <location>
        <begin position="165"/>
        <end position="179"/>
    </location>
</feature>
<dbReference type="GO" id="GO:0062064">
    <property type="term" value="F:box C/D methylation guide snoRNP complex binding"/>
    <property type="evidence" value="ECO:0007669"/>
    <property type="project" value="TreeGrafter"/>
</dbReference>
<dbReference type="GO" id="GO:0000492">
    <property type="term" value="P:box C/D snoRNP assembly"/>
    <property type="evidence" value="ECO:0007669"/>
    <property type="project" value="InterPro"/>
</dbReference>
<dbReference type="InParanoid" id="A0A163K6Y5"/>
<proteinExistence type="predicted"/>
<evidence type="ECO:0000256" key="1">
    <source>
        <dbReference type="SAM" id="MobiDB-lite"/>
    </source>
</evidence>
<dbReference type="Proteomes" id="UP000078561">
    <property type="component" value="Unassembled WGS sequence"/>
</dbReference>
<dbReference type="Pfam" id="PF15370">
    <property type="entry name" value="NOPCHAP1"/>
    <property type="match status" value="1"/>
</dbReference>
<gene>
    <name evidence="2" type="primary">ABSGL_14741.1 scaffold 14966</name>
</gene>
<dbReference type="EMBL" id="LT554985">
    <property type="protein sequence ID" value="SAM09067.1"/>
    <property type="molecule type" value="Genomic_DNA"/>
</dbReference>
<keyword evidence="3" id="KW-1185">Reference proteome</keyword>
<sequence>MDRNKQTHSSDLLNIPGKNKTLGNMELVPSQTALSHPALSFLIAKLLADQKLTPKQHHQDEDTPMIPPPELRKTFKIDPNNDILSRVQSFLPQLQAANQQLQSVDPSKLDIENVEDDREQYIEMNLGLGVYDTKPLDVESSDENDDDDDGDNTHHDIVIPNTNKDGVKPRIELLDNDHK</sequence>
<feature type="region of interest" description="Disordered" evidence="1">
    <location>
        <begin position="133"/>
        <end position="179"/>
    </location>
</feature>
<dbReference type="OrthoDB" id="1112980at2759"/>
<dbReference type="InterPro" id="IPR027921">
    <property type="entry name" value="NOPCHAP1"/>
</dbReference>
<dbReference type="PANTHER" id="PTHR28674:SF1">
    <property type="entry name" value="NOP PROTEIN CHAPERONE 1"/>
    <property type="match status" value="1"/>
</dbReference>
<organism evidence="2">
    <name type="scientific">Absidia glauca</name>
    <name type="common">Pin mould</name>
    <dbReference type="NCBI Taxonomy" id="4829"/>
    <lineage>
        <taxon>Eukaryota</taxon>
        <taxon>Fungi</taxon>
        <taxon>Fungi incertae sedis</taxon>
        <taxon>Mucoromycota</taxon>
        <taxon>Mucoromycotina</taxon>
        <taxon>Mucoromycetes</taxon>
        <taxon>Mucorales</taxon>
        <taxon>Cunninghamellaceae</taxon>
        <taxon>Absidia</taxon>
    </lineage>
</organism>
<reference evidence="2" key="1">
    <citation type="submission" date="2016-04" db="EMBL/GenBank/DDBJ databases">
        <authorList>
            <person name="Evans L.H."/>
            <person name="Alamgir A."/>
            <person name="Owens N."/>
            <person name="Weber N.D."/>
            <person name="Virtaneva K."/>
            <person name="Barbian K."/>
            <person name="Babar A."/>
            <person name="Rosenke K."/>
        </authorList>
    </citation>
    <scope>NUCLEOTIDE SEQUENCE [LARGE SCALE GENOMIC DNA]</scope>
    <source>
        <strain evidence="2">CBS 101.48</strain>
    </source>
</reference>
<protein>
    <submittedName>
        <fullName evidence="2">Uncharacterized protein</fullName>
    </submittedName>
</protein>
<feature type="region of interest" description="Disordered" evidence="1">
    <location>
        <begin position="1"/>
        <end position="20"/>
    </location>
</feature>
<dbReference type="PANTHER" id="PTHR28674">
    <property type="entry name" value="SIMILAR TO DNA SEGMENT, CHR 10, WAYNE STATE UNIVERSITY 102,-EXPRESSED"/>
    <property type="match status" value="1"/>
</dbReference>
<dbReference type="AlphaFoldDB" id="A0A163K6Y5"/>
<evidence type="ECO:0000313" key="3">
    <source>
        <dbReference type="Proteomes" id="UP000078561"/>
    </source>
</evidence>